<name>A0A8C6Q490_NOTFU</name>
<sequence length="632" mass="71129">MYLMHKTNTFVANSAPSWHILMCFSLLVYLQAMLLLILLTTFAALSLAVAAVVWRDISSKVKGKNRTFISLILQYVEMKMASRIGRGQRQKLETDTLNVKKVQEEILLKRLSENADTCYGRQYNFCSIKGAADFRARHPLTTYEHYGEFIRRVAAGEEKVITAVKPESLVMTSGTSGPSTMLLNTIDTTRELHLQGVTVCLVVMQNAFAETNSLQRTTKFFYTPASRRSEAGIPIRPNFSTPTSSHYGRTLSLFTTPAPAFTVLNEKDILYLHLLFALKDPTVGILESSFASTVLNAFIVLEERWQELVEDIERGKISNALCLQPDVRTRLEALMKPDPERAAQLLAHFHNGFQGIAKCVWPQLHLVLAVDSGTNQIYGEMLRKGYCQGVPFYSPLYAAAEGLIGVNLWPDKPARQYLLCPRSMFFEFLPESSLDEESPQTLLMEEVKEGDSYELVVTNASGLFRYRIGDIVKLVGFHNQCPIVEFQYKRDQMLNVRGEKVSEAVFLGALKKAVAHWPNATLVDYSCAESSILGDSTGSSDPHYQVFLELKGVRNLADTQRSKLDICLQQDSAVYRSFRIKGSIGPMRVQLVAAGAFRDLCNQMMTYTNTFKINRVLRRKDYVDFLLGKTVS</sequence>
<dbReference type="InterPro" id="IPR055378">
    <property type="entry name" value="GH3_C"/>
</dbReference>
<gene>
    <name evidence="3" type="primary">GHDC</name>
</gene>
<reference evidence="3" key="1">
    <citation type="submission" date="2014-08" db="EMBL/GenBank/DDBJ databases">
        <authorList>
            <person name="Senf B."/>
            <person name="Petzold A."/>
            <person name="Downie B.R."/>
            <person name="Koch P."/>
            <person name="Platzer M."/>
        </authorList>
    </citation>
    <scope>NUCLEOTIDE SEQUENCE [LARGE SCALE GENOMIC DNA]</scope>
    <source>
        <strain evidence="3">GRZ</strain>
    </source>
</reference>
<accession>A0A8C6Q490</accession>
<dbReference type="PANTHER" id="PTHR31901:SF9">
    <property type="entry name" value="GH3 DOMAIN-CONTAINING PROTEIN"/>
    <property type="match status" value="1"/>
</dbReference>
<keyword evidence="4" id="KW-1185">Reference proteome</keyword>
<evidence type="ECO:0000259" key="2">
    <source>
        <dbReference type="Pfam" id="PF23572"/>
    </source>
</evidence>
<reference evidence="3" key="2">
    <citation type="submission" date="2025-08" db="UniProtKB">
        <authorList>
            <consortium name="Ensembl"/>
        </authorList>
    </citation>
    <scope>IDENTIFICATION</scope>
</reference>
<evidence type="ECO:0000313" key="4">
    <source>
        <dbReference type="Proteomes" id="UP000694548"/>
    </source>
</evidence>
<dbReference type="GO" id="GO:0016881">
    <property type="term" value="F:acid-amino acid ligase activity"/>
    <property type="evidence" value="ECO:0007669"/>
    <property type="project" value="TreeGrafter"/>
</dbReference>
<evidence type="ECO:0000259" key="1">
    <source>
        <dbReference type="Pfam" id="PF23571"/>
    </source>
</evidence>
<dbReference type="GeneTree" id="ENSGT00390000016401"/>
<dbReference type="Proteomes" id="UP000694548">
    <property type="component" value="Chromosome sgr12"/>
</dbReference>
<proteinExistence type="predicted"/>
<feature type="domain" description="GH3 middle" evidence="1">
    <location>
        <begin position="417"/>
        <end position="489"/>
    </location>
</feature>
<protein>
    <submittedName>
        <fullName evidence="3">GH3 domain containing</fullName>
    </submittedName>
</protein>
<evidence type="ECO:0000313" key="3">
    <source>
        <dbReference type="Ensembl" id="ENSNFUP00015052957.1"/>
    </source>
</evidence>
<reference evidence="3" key="3">
    <citation type="submission" date="2025-09" db="UniProtKB">
        <authorList>
            <consortium name="Ensembl"/>
        </authorList>
    </citation>
    <scope>IDENTIFICATION</scope>
</reference>
<feature type="domain" description="GH3 C-terminal" evidence="2">
    <location>
        <begin position="509"/>
        <end position="619"/>
    </location>
</feature>
<dbReference type="Pfam" id="PF23571">
    <property type="entry name" value="GH3_M"/>
    <property type="match status" value="1"/>
</dbReference>
<dbReference type="Pfam" id="PF03321">
    <property type="entry name" value="GH3"/>
    <property type="match status" value="1"/>
</dbReference>
<dbReference type="GO" id="GO:0005737">
    <property type="term" value="C:cytoplasm"/>
    <property type="evidence" value="ECO:0007669"/>
    <property type="project" value="TreeGrafter"/>
</dbReference>
<dbReference type="Ensembl" id="ENSNFUT00015055211.1">
    <property type="protein sequence ID" value="ENSNFUP00015052957.1"/>
    <property type="gene ID" value="ENSNFUG00015024673.1"/>
</dbReference>
<dbReference type="AlphaFoldDB" id="A0A8C6Q490"/>
<dbReference type="PANTHER" id="PTHR31901">
    <property type="entry name" value="GH3 DOMAIN-CONTAINING PROTEIN"/>
    <property type="match status" value="1"/>
</dbReference>
<dbReference type="Pfam" id="PF23572">
    <property type="entry name" value="GH3_C"/>
    <property type="match status" value="1"/>
</dbReference>
<dbReference type="InterPro" id="IPR055377">
    <property type="entry name" value="GH3_M"/>
</dbReference>
<dbReference type="InterPro" id="IPR004993">
    <property type="entry name" value="GH3"/>
</dbReference>
<organism evidence="3 4">
    <name type="scientific">Nothobranchius furzeri</name>
    <name type="common">Turquoise killifish</name>
    <dbReference type="NCBI Taxonomy" id="105023"/>
    <lineage>
        <taxon>Eukaryota</taxon>
        <taxon>Metazoa</taxon>
        <taxon>Chordata</taxon>
        <taxon>Craniata</taxon>
        <taxon>Vertebrata</taxon>
        <taxon>Euteleostomi</taxon>
        <taxon>Actinopterygii</taxon>
        <taxon>Neopterygii</taxon>
        <taxon>Teleostei</taxon>
        <taxon>Neoteleostei</taxon>
        <taxon>Acanthomorphata</taxon>
        <taxon>Ovalentaria</taxon>
        <taxon>Atherinomorphae</taxon>
        <taxon>Cyprinodontiformes</taxon>
        <taxon>Nothobranchiidae</taxon>
        <taxon>Nothobranchius</taxon>
    </lineage>
</organism>